<dbReference type="PANTHER" id="PTHR35175">
    <property type="entry name" value="DUF1289 DOMAIN-CONTAINING PROTEIN"/>
    <property type="match status" value="1"/>
</dbReference>
<protein>
    <submittedName>
        <fullName evidence="1">DUF1289 domain-containing protein</fullName>
    </submittedName>
</protein>
<dbReference type="RefSeq" id="WP_267844828.1">
    <property type="nucleotide sequence ID" value="NZ_JAPMXC010000001.1"/>
</dbReference>
<keyword evidence="2" id="KW-1185">Reference proteome</keyword>
<organism evidence="1 2">
    <name type="scientific">Robbsia betulipollinis</name>
    <dbReference type="NCBI Taxonomy" id="2981849"/>
    <lineage>
        <taxon>Bacteria</taxon>
        <taxon>Pseudomonadati</taxon>
        <taxon>Pseudomonadota</taxon>
        <taxon>Betaproteobacteria</taxon>
        <taxon>Burkholderiales</taxon>
        <taxon>Burkholderiaceae</taxon>
        <taxon>Robbsia</taxon>
    </lineage>
</organism>
<evidence type="ECO:0000313" key="2">
    <source>
        <dbReference type="Proteomes" id="UP001082899"/>
    </source>
</evidence>
<dbReference type="Proteomes" id="UP001082899">
    <property type="component" value="Unassembled WGS sequence"/>
</dbReference>
<dbReference type="InterPro" id="IPR010710">
    <property type="entry name" value="DUF1289"/>
</dbReference>
<dbReference type="PANTHER" id="PTHR35175:SF2">
    <property type="entry name" value="DUF1289 DOMAIN-CONTAINING PROTEIN"/>
    <property type="match status" value="1"/>
</dbReference>
<sequence>MSETNQAVIAAVAASREIHSLADTVARAGARDPVGSPCTNVCRLDVETRSHCIGCYRSRAEIKGWKTMDDAAKRAILATLLTRQDAHPA</sequence>
<evidence type="ECO:0000313" key="1">
    <source>
        <dbReference type="EMBL" id="MCY0385702.1"/>
    </source>
</evidence>
<reference evidence="1" key="1">
    <citation type="submission" date="2022-11" db="EMBL/GenBank/DDBJ databases">
        <title>Robbsia betulipollinis sp. nov., isolated from pollen of birch (Betula pendula).</title>
        <authorList>
            <person name="Shi H."/>
            <person name="Ambika Manirajan B."/>
            <person name="Ratering S."/>
            <person name="Geissler-Plaum R."/>
            <person name="Schnell S."/>
        </authorList>
    </citation>
    <scope>NUCLEOTIDE SEQUENCE</scope>
    <source>
        <strain evidence="1">Bb-Pol-6</strain>
    </source>
</reference>
<proteinExistence type="predicted"/>
<comment type="caution">
    <text evidence="1">The sequence shown here is derived from an EMBL/GenBank/DDBJ whole genome shotgun (WGS) entry which is preliminary data.</text>
</comment>
<dbReference type="EMBL" id="JAPMXC010000001">
    <property type="protein sequence ID" value="MCY0385702.1"/>
    <property type="molecule type" value="Genomic_DNA"/>
</dbReference>
<accession>A0ABT3ZH04</accession>
<name>A0ABT3ZH04_9BURK</name>
<dbReference type="Pfam" id="PF06945">
    <property type="entry name" value="DUF1289"/>
    <property type="match status" value="1"/>
</dbReference>
<gene>
    <name evidence="1" type="ORF">OVY01_00295</name>
</gene>